<evidence type="ECO:0000313" key="1">
    <source>
        <dbReference type="EMBL" id="KIJ12830.1"/>
    </source>
</evidence>
<reference evidence="2" key="2">
    <citation type="submission" date="2015-01" db="EMBL/GenBank/DDBJ databases">
        <title>Evolutionary Origins and Diversification of the Mycorrhizal Mutualists.</title>
        <authorList>
            <consortium name="DOE Joint Genome Institute"/>
            <consortium name="Mycorrhizal Genomics Consortium"/>
            <person name="Kohler A."/>
            <person name="Kuo A."/>
            <person name="Nagy L.G."/>
            <person name="Floudas D."/>
            <person name="Copeland A."/>
            <person name="Barry K.W."/>
            <person name="Cichocki N."/>
            <person name="Veneault-Fourrey C."/>
            <person name="LaButti K."/>
            <person name="Lindquist E.A."/>
            <person name="Lipzen A."/>
            <person name="Lundell T."/>
            <person name="Morin E."/>
            <person name="Murat C."/>
            <person name="Riley R."/>
            <person name="Ohm R."/>
            <person name="Sun H."/>
            <person name="Tunlid A."/>
            <person name="Henrissat B."/>
            <person name="Grigoriev I.V."/>
            <person name="Hibbett D.S."/>
            <person name="Martin F."/>
        </authorList>
    </citation>
    <scope>NUCLEOTIDE SEQUENCE [LARGE SCALE GENOMIC DNA]</scope>
    <source>
        <strain evidence="2">ATCC 200175</strain>
    </source>
</reference>
<keyword evidence="2" id="KW-1185">Reference proteome</keyword>
<proteinExistence type="predicted"/>
<gene>
    <name evidence="1" type="ORF">PAXINDRAFT_156788</name>
</gene>
<dbReference type="EMBL" id="KN819359">
    <property type="protein sequence ID" value="KIJ12830.1"/>
    <property type="molecule type" value="Genomic_DNA"/>
</dbReference>
<dbReference type="HOGENOM" id="CLU_1166168_0_0_1"/>
<sequence length="238" mass="26128">MAESTEKSYFDTLESHFYVDADTLLANVIIASKGKSGEIDQIELKPELRSSLAREKKITAETNRADREKKRLSRKRLRAAKRDREREEVKLAFPLLVARLVAVCPSRWTVRIGHVQDADRSAERSRSTCSKERKTWENTLSMKADAGGAVAMQVIAKRARRAKARKTAVKVGLSSHSADNKLSTQPLVTATSGACLESSSPYSGSPELQSAAGVSNQACWLQATDLTISQLIAIILGQ</sequence>
<protein>
    <submittedName>
        <fullName evidence="1">Uncharacterized protein</fullName>
    </submittedName>
</protein>
<evidence type="ECO:0000313" key="2">
    <source>
        <dbReference type="Proteomes" id="UP000053647"/>
    </source>
</evidence>
<dbReference type="AlphaFoldDB" id="A0A0C9TB70"/>
<reference evidence="1 2" key="1">
    <citation type="submission" date="2014-06" db="EMBL/GenBank/DDBJ databases">
        <authorList>
            <consortium name="DOE Joint Genome Institute"/>
            <person name="Kuo A."/>
            <person name="Kohler A."/>
            <person name="Nagy L.G."/>
            <person name="Floudas D."/>
            <person name="Copeland A."/>
            <person name="Barry K.W."/>
            <person name="Cichocki N."/>
            <person name="Veneault-Fourrey C."/>
            <person name="LaButti K."/>
            <person name="Lindquist E.A."/>
            <person name="Lipzen A."/>
            <person name="Lundell T."/>
            <person name="Morin E."/>
            <person name="Murat C."/>
            <person name="Sun H."/>
            <person name="Tunlid A."/>
            <person name="Henrissat B."/>
            <person name="Grigoriev I.V."/>
            <person name="Hibbett D.S."/>
            <person name="Martin F."/>
            <person name="Nordberg H.P."/>
            <person name="Cantor M.N."/>
            <person name="Hua S.X."/>
        </authorList>
    </citation>
    <scope>NUCLEOTIDE SEQUENCE [LARGE SCALE GENOMIC DNA]</scope>
    <source>
        <strain evidence="1 2">ATCC 200175</strain>
    </source>
</reference>
<dbReference type="OrthoDB" id="10618132at2759"/>
<dbReference type="Proteomes" id="UP000053647">
    <property type="component" value="Unassembled WGS sequence"/>
</dbReference>
<accession>A0A0C9TB70</accession>
<organism evidence="1 2">
    <name type="scientific">Paxillus involutus ATCC 200175</name>
    <dbReference type="NCBI Taxonomy" id="664439"/>
    <lineage>
        <taxon>Eukaryota</taxon>
        <taxon>Fungi</taxon>
        <taxon>Dikarya</taxon>
        <taxon>Basidiomycota</taxon>
        <taxon>Agaricomycotina</taxon>
        <taxon>Agaricomycetes</taxon>
        <taxon>Agaricomycetidae</taxon>
        <taxon>Boletales</taxon>
        <taxon>Paxilineae</taxon>
        <taxon>Paxillaceae</taxon>
        <taxon>Paxillus</taxon>
    </lineage>
</organism>
<name>A0A0C9TB70_PAXIN</name>